<gene>
    <name evidence="3" type="ORF">FA014_05405</name>
</gene>
<keyword evidence="2" id="KW-1133">Transmembrane helix</keyword>
<keyword evidence="2" id="KW-0812">Transmembrane</keyword>
<proteinExistence type="predicted"/>
<reference evidence="3 4" key="1">
    <citation type="submission" date="2019-05" db="EMBL/GenBank/DDBJ databases">
        <title>Genome sequence of Cellulomonas hominis strain CS1.</title>
        <authorList>
            <person name="Belmont J."/>
            <person name="Maclea K.S."/>
        </authorList>
    </citation>
    <scope>NUCLEOTIDE SEQUENCE [LARGE SCALE GENOMIC DNA]</scope>
    <source>
        <strain evidence="3 4">CS1</strain>
    </source>
</reference>
<sequence>MPDDDRPDPTDRRPLAERPGTNGSPFGTSVRDAPARAPRRTRALLAEAAPFLVLAVVVVLVLAGR</sequence>
<evidence type="ECO:0000256" key="1">
    <source>
        <dbReference type="SAM" id="MobiDB-lite"/>
    </source>
</evidence>
<dbReference type="RefSeq" id="WP_154728684.1">
    <property type="nucleotide sequence ID" value="NZ_SZYE01000025.1"/>
</dbReference>
<dbReference type="EMBL" id="SZYE01000025">
    <property type="protein sequence ID" value="TKR25003.1"/>
    <property type="molecule type" value="Genomic_DNA"/>
</dbReference>
<keyword evidence="2" id="KW-0472">Membrane</keyword>
<evidence type="ECO:0000313" key="4">
    <source>
        <dbReference type="Proteomes" id="UP000308121"/>
    </source>
</evidence>
<evidence type="ECO:0000256" key="2">
    <source>
        <dbReference type="SAM" id="Phobius"/>
    </source>
</evidence>
<feature type="transmembrane region" description="Helical" evidence="2">
    <location>
        <begin position="44"/>
        <end position="63"/>
    </location>
</feature>
<comment type="caution">
    <text evidence="3">The sequence shown here is derived from an EMBL/GenBank/DDBJ whole genome shotgun (WGS) entry which is preliminary data.</text>
</comment>
<organism evidence="3 4">
    <name type="scientific">Cellulomonas hominis</name>
    <dbReference type="NCBI Taxonomy" id="156981"/>
    <lineage>
        <taxon>Bacteria</taxon>
        <taxon>Bacillati</taxon>
        <taxon>Actinomycetota</taxon>
        <taxon>Actinomycetes</taxon>
        <taxon>Micrococcales</taxon>
        <taxon>Cellulomonadaceae</taxon>
        <taxon>Cellulomonas</taxon>
    </lineage>
</organism>
<dbReference type="Proteomes" id="UP000308121">
    <property type="component" value="Unassembled WGS sequence"/>
</dbReference>
<feature type="region of interest" description="Disordered" evidence="1">
    <location>
        <begin position="1"/>
        <end position="37"/>
    </location>
</feature>
<evidence type="ECO:0000313" key="3">
    <source>
        <dbReference type="EMBL" id="TKR25003.1"/>
    </source>
</evidence>
<accession>A0A7Z8K154</accession>
<dbReference type="AlphaFoldDB" id="A0A7Z8K154"/>
<protein>
    <submittedName>
        <fullName evidence="3">Uncharacterized protein</fullName>
    </submittedName>
</protein>
<feature type="compositionally biased region" description="Basic and acidic residues" evidence="1">
    <location>
        <begin position="7"/>
        <end position="16"/>
    </location>
</feature>
<name>A0A7Z8K154_9CELL</name>